<dbReference type="RefSeq" id="WP_147781824.1">
    <property type="nucleotide sequence ID" value="NZ_VRMG01000002.1"/>
</dbReference>
<evidence type="ECO:0000256" key="6">
    <source>
        <dbReference type="SAM" id="SignalP"/>
    </source>
</evidence>
<dbReference type="Pfam" id="PF12849">
    <property type="entry name" value="PBP_like_2"/>
    <property type="match status" value="1"/>
</dbReference>
<feature type="signal peptide" evidence="6">
    <location>
        <begin position="1"/>
        <end position="23"/>
    </location>
</feature>
<feature type="binding site" evidence="5">
    <location>
        <begin position="50"/>
        <end position="52"/>
    </location>
    <ligand>
        <name>phosphate</name>
        <dbReference type="ChEBI" id="CHEBI:43474"/>
    </ligand>
</feature>
<keyword evidence="6" id="KW-0732">Signal</keyword>
<feature type="binding site" evidence="5">
    <location>
        <position position="80"/>
    </location>
    <ligand>
        <name>phosphate</name>
        <dbReference type="ChEBI" id="CHEBI:43474"/>
    </ligand>
</feature>
<dbReference type="EMBL" id="VRMG01000002">
    <property type="protein sequence ID" value="TXN32729.1"/>
    <property type="molecule type" value="Genomic_DNA"/>
</dbReference>
<dbReference type="Proteomes" id="UP000321379">
    <property type="component" value="Unassembled WGS sequence"/>
</dbReference>
<keyword evidence="9" id="KW-1185">Reference proteome</keyword>
<dbReference type="NCBIfam" id="TIGR00975">
    <property type="entry name" value="3a0107s03"/>
    <property type="match status" value="1"/>
</dbReference>
<reference evidence="8 9" key="1">
    <citation type="submission" date="2019-08" db="EMBL/GenBank/DDBJ databases">
        <title>Bacterial whole genome sequence for Glaciihabitans sp. CHu50b-6-2.</title>
        <authorList>
            <person name="Jin L."/>
        </authorList>
    </citation>
    <scope>NUCLEOTIDE SEQUENCE [LARGE SCALE GENOMIC DNA]</scope>
    <source>
        <strain evidence="8 9">CHu50b-6-2</strain>
    </source>
</reference>
<evidence type="ECO:0000256" key="1">
    <source>
        <dbReference type="ARBA" id="ARBA00008725"/>
    </source>
</evidence>
<dbReference type="GO" id="GO:0043190">
    <property type="term" value="C:ATP-binding cassette (ABC) transporter complex"/>
    <property type="evidence" value="ECO:0007669"/>
    <property type="project" value="InterPro"/>
</dbReference>
<proteinExistence type="inferred from homology"/>
<feature type="binding site" evidence="5">
    <location>
        <begin position="187"/>
        <end position="189"/>
    </location>
    <ligand>
        <name>phosphate</name>
        <dbReference type="ChEBI" id="CHEBI:43474"/>
    </ligand>
</feature>
<dbReference type="PANTHER" id="PTHR42996:SF1">
    <property type="entry name" value="PHOSPHATE-BINDING PROTEIN PSTS"/>
    <property type="match status" value="1"/>
</dbReference>
<evidence type="ECO:0000256" key="2">
    <source>
        <dbReference type="ARBA" id="ARBA00022448"/>
    </source>
</evidence>
<dbReference type="Gene3D" id="3.40.190.10">
    <property type="entry name" value="Periplasmic binding protein-like II"/>
    <property type="match status" value="2"/>
</dbReference>
<sequence length="364" mass="36233">MVTRASSIAAIAIAATIVLSSCAANEAAPSTSGSAAPVSKLSGTLNGIGSSAQGAAQTAWIAGFQTSNPKVTINYDPQGSGAGRTNFISGAADFAGSDAALKDTEIATPSPLCKSGTKAIDLPVYISPIAIAYNVAGLKDLKLDAATIAGIFKGAITKWDDAAIKSLNSGATLPSAPITVVHRSDDSGTTQNFTDYLSANAPTVWDKPAAQTFPYAVGDAAKGTSGVADAVKGAANSIAYIDESGATGLGIAQLKVGDSFVKINAAGAADVVAKSPAATGRGTNDLAIAIDRKNTDKNAWPLVLVSYLIVCNTYDDAAKGSLVKAYASYVASAEGQAAAATQAGSSPLAKDLAAKVAAAIATIK</sequence>
<dbReference type="GO" id="GO:0042301">
    <property type="term" value="F:phosphate ion binding"/>
    <property type="evidence" value="ECO:0007669"/>
    <property type="project" value="InterPro"/>
</dbReference>
<dbReference type="GO" id="GO:0035435">
    <property type="term" value="P:phosphate ion transmembrane transport"/>
    <property type="evidence" value="ECO:0007669"/>
    <property type="project" value="InterPro"/>
</dbReference>
<dbReference type="InterPro" id="IPR024370">
    <property type="entry name" value="PBP_domain"/>
</dbReference>
<dbReference type="InterPro" id="IPR050962">
    <property type="entry name" value="Phosphate-bind_PstS"/>
</dbReference>
<dbReference type="AlphaFoldDB" id="A0A5C8UYF4"/>
<evidence type="ECO:0000313" key="8">
    <source>
        <dbReference type="EMBL" id="TXN32729.1"/>
    </source>
</evidence>
<evidence type="ECO:0000256" key="3">
    <source>
        <dbReference type="ARBA" id="ARBA00022592"/>
    </source>
</evidence>
<comment type="similarity">
    <text evidence="1 4">Belongs to the PstS family.</text>
</comment>
<keyword evidence="3 4" id="KW-0592">Phosphate transport</keyword>
<feature type="binding site" evidence="5">
    <location>
        <position position="98"/>
    </location>
    <ligand>
        <name>phosphate</name>
        <dbReference type="ChEBI" id="CHEBI:43474"/>
    </ligand>
</feature>
<gene>
    <name evidence="8" type="primary">pstS</name>
    <name evidence="8" type="ORF">FVP33_00905</name>
</gene>
<dbReference type="InterPro" id="IPR005673">
    <property type="entry name" value="ABC_phos-bd_PstS"/>
</dbReference>
<evidence type="ECO:0000256" key="4">
    <source>
        <dbReference type="PIRNR" id="PIRNR002756"/>
    </source>
</evidence>
<organism evidence="8 9">
    <name type="scientific">Lacisediminihabitans profunda</name>
    <dbReference type="NCBI Taxonomy" id="2594790"/>
    <lineage>
        <taxon>Bacteria</taxon>
        <taxon>Bacillati</taxon>
        <taxon>Actinomycetota</taxon>
        <taxon>Actinomycetes</taxon>
        <taxon>Micrococcales</taxon>
        <taxon>Microbacteriaceae</taxon>
        <taxon>Lacisediminihabitans</taxon>
    </lineage>
</organism>
<evidence type="ECO:0000313" key="9">
    <source>
        <dbReference type="Proteomes" id="UP000321379"/>
    </source>
</evidence>
<dbReference type="CDD" id="cd13565">
    <property type="entry name" value="PBP2_PstS"/>
    <property type="match status" value="1"/>
</dbReference>
<comment type="caution">
    <text evidence="8">The sequence shown here is derived from an EMBL/GenBank/DDBJ whole genome shotgun (WGS) entry which is preliminary data.</text>
</comment>
<dbReference type="PROSITE" id="PS51257">
    <property type="entry name" value="PROKAR_LIPOPROTEIN"/>
    <property type="match status" value="1"/>
</dbReference>
<dbReference type="PIRSF" id="PIRSF002756">
    <property type="entry name" value="PstS"/>
    <property type="match status" value="1"/>
</dbReference>
<accession>A0A5C8UYF4</accession>
<dbReference type="PANTHER" id="PTHR42996">
    <property type="entry name" value="PHOSPHATE-BINDING PROTEIN PSTS"/>
    <property type="match status" value="1"/>
</dbReference>
<dbReference type="SUPFAM" id="SSF53850">
    <property type="entry name" value="Periplasmic binding protein-like II"/>
    <property type="match status" value="1"/>
</dbReference>
<feature type="chain" id="PRO_5022976235" description="Phosphate-binding protein" evidence="6">
    <location>
        <begin position="24"/>
        <end position="364"/>
    </location>
</feature>
<name>A0A5C8UYF4_9MICO</name>
<keyword evidence="2 4" id="KW-0813">Transport</keyword>
<feature type="domain" description="PBP" evidence="7">
    <location>
        <begin position="35"/>
        <end position="334"/>
    </location>
</feature>
<protein>
    <recommendedName>
        <fullName evidence="4">Phosphate-binding protein</fullName>
    </recommendedName>
</protein>
<evidence type="ECO:0000256" key="5">
    <source>
        <dbReference type="PIRSR" id="PIRSR002756-1"/>
    </source>
</evidence>
<evidence type="ECO:0000259" key="7">
    <source>
        <dbReference type="Pfam" id="PF12849"/>
    </source>
</evidence>